<evidence type="ECO:0000313" key="5">
    <source>
        <dbReference type="Proteomes" id="UP000245507"/>
    </source>
</evidence>
<dbReference type="OrthoDB" id="3595182at2"/>
<sequence>MTAVLDVAVYSDTTAEESVDGVEGFNFRALSAGITPEDRRRIREELLHRVHPTWAHDHDELDHPPTCALLRRDGRTYLARGRSTGLTLSGRQGNLVTQVLVADDGDAFGKYHPAQLYAAPEWTLEATPSGDLDPWPAPTSVRADFEADALEAMLRDDPWAVRVLPHYLTMLDAAAREAPQRLVLVHRDLDVVMRWIAAGALLLEPERAANLTFRALVDDPLRTDAAVVGLSPEFELEPVVGANVIDLERRTTSDIEPSTGSRARVAAFLDGAHAGGRPAFDLAARWEPTVGAELAARAASALHGAIPASEPWRLAVELVDALDSAGARNELVVPAQPVLAAIDTWLPATAEEIRTARETRDRVRAIGATGVADALDRVAGAGLERLVTTLSAELEAHDRGAELAVVNGTWDWLAEEPEAETVHPWLEAAVIGQLPREQRADALAGVQLEIRTWPIVIGRPILPRDNLLVAAWLRHQGIDARLAAIVRNGVAALRGGQGGSDASYDELLDAALHAPYFGTDFPDEELADLVLEYAAVHERIHGARARVADRANKTLKPLLADLRAWGPAVAPHLGSCLIDAVDARAVEYVAEEAGPWASDGVRHALRSRFTSEPKSDVALHALRLAGGSPAPIADGARKFLTEDVKSSTLTRLRGEWERPERDRLDALLRSAGPDRRRGRSGRFGKAKGA</sequence>
<dbReference type="Pfam" id="PF20014">
    <property type="entry name" value="GAP1-M"/>
    <property type="match status" value="1"/>
</dbReference>
<evidence type="ECO:0000313" key="4">
    <source>
        <dbReference type="EMBL" id="PWN03822.1"/>
    </source>
</evidence>
<dbReference type="Proteomes" id="UP000245507">
    <property type="component" value="Unassembled WGS sequence"/>
</dbReference>
<dbReference type="RefSeq" id="WP_109692911.1">
    <property type="nucleotide sequence ID" value="NZ_QGDD01000002.1"/>
</dbReference>
<comment type="caution">
    <text evidence="4">The sequence shown here is derived from an EMBL/GenBank/DDBJ whole genome shotgun (WGS) entry which is preliminary data.</text>
</comment>
<evidence type="ECO:0000259" key="3">
    <source>
        <dbReference type="Pfam" id="PF20014"/>
    </source>
</evidence>
<protein>
    <submittedName>
        <fullName evidence="4">Uncharacterized protein</fullName>
    </submittedName>
</protein>
<evidence type="ECO:0000256" key="1">
    <source>
        <dbReference type="SAM" id="MobiDB-lite"/>
    </source>
</evidence>
<name>A0A316TNI2_9ACTN</name>
<dbReference type="AlphaFoldDB" id="A0A316TNI2"/>
<dbReference type="InterPro" id="IPR045402">
    <property type="entry name" value="GAP1-N2"/>
</dbReference>
<proteinExistence type="predicted"/>
<gene>
    <name evidence="4" type="ORF">DJ010_07070</name>
</gene>
<feature type="region of interest" description="Disordered" evidence="1">
    <location>
        <begin position="667"/>
        <end position="689"/>
    </location>
</feature>
<dbReference type="InterPro" id="IPR045401">
    <property type="entry name" value="GAP1-M"/>
</dbReference>
<feature type="domain" description="GTPase-associated protein 1 N-terminal" evidence="2">
    <location>
        <begin position="14"/>
        <end position="137"/>
    </location>
</feature>
<feature type="domain" description="GTPase-associated protein 1 middle" evidence="3">
    <location>
        <begin position="152"/>
        <end position="242"/>
    </location>
</feature>
<accession>A0A316TNI2</accession>
<organism evidence="4 5">
    <name type="scientific">Nocardioides silvaticus</name>
    <dbReference type="NCBI Taxonomy" id="2201891"/>
    <lineage>
        <taxon>Bacteria</taxon>
        <taxon>Bacillati</taxon>
        <taxon>Actinomycetota</taxon>
        <taxon>Actinomycetes</taxon>
        <taxon>Propionibacteriales</taxon>
        <taxon>Nocardioidaceae</taxon>
        <taxon>Nocardioides</taxon>
    </lineage>
</organism>
<dbReference type="Pfam" id="PF20013">
    <property type="entry name" value="GAP1-N2"/>
    <property type="match status" value="1"/>
</dbReference>
<feature type="compositionally biased region" description="Basic residues" evidence="1">
    <location>
        <begin position="676"/>
        <end position="689"/>
    </location>
</feature>
<reference evidence="4 5" key="1">
    <citation type="submission" date="2018-05" db="EMBL/GenBank/DDBJ databases">
        <title>Nocardioides silvaticus genome.</title>
        <authorList>
            <person name="Li C."/>
            <person name="Wang G."/>
        </authorList>
    </citation>
    <scope>NUCLEOTIDE SEQUENCE [LARGE SCALE GENOMIC DNA]</scope>
    <source>
        <strain evidence="4 5">CCTCC AB 2018079</strain>
    </source>
</reference>
<keyword evidence="5" id="KW-1185">Reference proteome</keyword>
<dbReference type="EMBL" id="QGDD01000002">
    <property type="protein sequence ID" value="PWN03822.1"/>
    <property type="molecule type" value="Genomic_DNA"/>
</dbReference>
<evidence type="ECO:0000259" key="2">
    <source>
        <dbReference type="Pfam" id="PF20013"/>
    </source>
</evidence>